<proteinExistence type="predicted"/>
<reference evidence="1" key="1">
    <citation type="journal article" date="2014" name="Front. Microbiol.">
        <title>High frequency of phylogenetically diverse reductive dehalogenase-homologous genes in deep subseafloor sedimentary metagenomes.</title>
        <authorList>
            <person name="Kawai M."/>
            <person name="Futagami T."/>
            <person name="Toyoda A."/>
            <person name="Takaki Y."/>
            <person name="Nishi S."/>
            <person name="Hori S."/>
            <person name="Arai W."/>
            <person name="Tsubouchi T."/>
            <person name="Morono Y."/>
            <person name="Uchiyama I."/>
            <person name="Ito T."/>
            <person name="Fujiyama A."/>
            <person name="Inagaki F."/>
            <person name="Takami H."/>
        </authorList>
    </citation>
    <scope>NUCLEOTIDE SEQUENCE</scope>
    <source>
        <strain evidence="1">Expedition CK06-06</strain>
    </source>
</reference>
<dbReference type="InterPro" id="IPR013785">
    <property type="entry name" value="Aldolase_TIM"/>
</dbReference>
<comment type="caution">
    <text evidence="1">The sequence shown here is derived from an EMBL/GenBank/DDBJ whole genome shotgun (WGS) entry which is preliminary data.</text>
</comment>
<sequence length="196" mass="21621">MDAVLEILEASYEVGGRGIEIILAGKVTEAAKIMAETHNDFVITGSTFPGPDPLIKELAELGAKIIFAHGMVADKKDEKLEMLIDEIDSFGIIPGIAAHNPVSTLEYAFEYLPNVKAFLIPFNFQGMFMEDQKKLETLVDSHKNHHFIGMKTLAAGNLDPKQAYEYISKHNICCTTIGMVSVEEARQSTEIALKHL</sequence>
<organism evidence="1">
    <name type="scientific">marine sediment metagenome</name>
    <dbReference type="NCBI Taxonomy" id="412755"/>
    <lineage>
        <taxon>unclassified sequences</taxon>
        <taxon>metagenomes</taxon>
        <taxon>ecological metagenomes</taxon>
    </lineage>
</organism>
<dbReference type="SUPFAM" id="SSF51366">
    <property type="entry name" value="Ribulose-phoshate binding barrel"/>
    <property type="match status" value="1"/>
</dbReference>
<dbReference type="InterPro" id="IPR011060">
    <property type="entry name" value="RibuloseP-bd_barrel"/>
</dbReference>
<dbReference type="Gene3D" id="3.20.20.70">
    <property type="entry name" value="Aldolase class I"/>
    <property type="match status" value="1"/>
</dbReference>
<accession>X1HIY3</accession>
<dbReference type="AlphaFoldDB" id="X1HIY3"/>
<evidence type="ECO:0008006" key="2">
    <source>
        <dbReference type="Google" id="ProtNLM"/>
    </source>
</evidence>
<dbReference type="EMBL" id="BARU01007451">
    <property type="protein sequence ID" value="GAH45283.1"/>
    <property type="molecule type" value="Genomic_DNA"/>
</dbReference>
<protein>
    <recommendedName>
        <fullName evidence="2">Orotidine 5'-phosphate decarboxylase domain-containing protein</fullName>
    </recommendedName>
</protein>
<name>X1HIY3_9ZZZZ</name>
<gene>
    <name evidence="1" type="ORF">S03H2_14674</name>
</gene>
<evidence type="ECO:0000313" key="1">
    <source>
        <dbReference type="EMBL" id="GAH45283.1"/>
    </source>
</evidence>